<gene>
    <name evidence="1" type="ORF">AO498_05895</name>
</gene>
<dbReference type="RefSeq" id="WP_067544706.1">
    <property type="nucleotide sequence ID" value="NZ_CP012836.1"/>
</dbReference>
<dbReference type="OrthoDB" id="6385145at2"/>
<dbReference type="AlphaFoldDB" id="A0A142ELD1"/>
<dbReference type="Proteomes" id="UP000073816">
    <property type="component" value="Chromosome"/>
</dbReference>
<organism evidence="1 2">
    <name type="scientific">Algoriphagus sanaruensis</name>
    <dbReference type="NCBI Taxonomy" id="1727163"/>
    <lineage>
        <taxon>Bacteria</taxon>
        <taxon>Pseudomonadati</taxon>
        <taxon>Bacteroidota</taxon>
        <taxon>Cytophagia</taxon>
        <taxon>Cytophagales</taxon>
        <taxon>Cyclobacteriaceae</taxon>
        <taxon>Algoriphagus</taxon>
    </lineage>
</organism>
<dbReference type="PATRIC" id="fig|1727163.4.peg.1225"/>
<dbReference type="KEGG" id="alm:AO498_05895"/>
<dbReference type="EMBL" id="CP012836">
    <property type="protein sequence ID" value="AMQ55936.1"/>
    <property type="molecule type" value="Genomic_DNA"/>
</dbReference>
<proteinExistence type="predicted"/>
<evidence type="ECO:0000313" key="1">
    <source>
        <dbReference type="EMBL" id="AMQ55936.1"/>
    </source>
</evidence>
<keyword evidence="2" id="KW-1185">Reference proteome</keyword>
<dbReference type="STRING" id="1727163.AO498_05895"/>
<dbReference type="Pfam" id="PF13618">
    <property type="entry name" value="Gluconate_2-dh3"/>
    <property type="match status" value="1"/>
</dbReference>
<name>A0A142ELD1_9BACT</name>
<sequence>MERRKSLKIIGGSVAGIAGLVFADWKWQIVDRLTHAGFFSFEEEQLISAIAATFIPDGLPPILPSEDAKPIGALSTGTDQFLIKLFEHCFEKEDQELIKSQLKILGKKGFMDLSSEEKESALLALRDSESEDDKKFFDLMRSNTIMGFTTVKEVMVEYLGYQVAPGYYKGCVDVPAEKL</sequence>
<protein>
    <submittedName>
        <fullName evidence="1">Tat (Twin-arginine translocation) pathway signalsequence containing protein</fullName>
    </submittedName>
</protein>
<reference evidence="1 2" key="2">
    <citation type="journal article" date="2016" name="Genome Announc.">
        <title>Complete Genome Sequence of Algoriphagus sp. Strain M8-2, Isolated from a Brackish Lake.</title>
        <authorList>
            <person name="Muraguchi Y."/>
            <person name="Kushimoto K."/>
            <person name="Ohtsubo Y."/>
            <person name="Suzuki T."/>
            <person name="Dohra H."/>
            <person name="Kimbara K."/>
            <person name="Shintani M."/>
        </authorList>
    </citation>
    <scope>NUCLEOTIDE SEQUENCE [LARGE SCALE GENOMIC DNA]</scope>
    <source>
        <strain evidence="1 2">M8-2</strain>
    </source>
</reference>
<accession>A0A142ELD1</accession>
<dbReference type="InterPro" id="IPR027056">
    <property type="entry name" value="Gluconate_2DH_su3"/>
</dbReference>
<evidence type="ECO:0000313" key="2">
    <source>
        <dbReference type="Proteomes" id="UP000073816"/>
    </source>
</evidence>
<reference evidence="2" key="1">
    <citation type="submission" date="2015-09" db="EMBL/GenBank/DDBJ databases">
        <title>Complete sequence of Algoriphagus sp. M8-2.</title>
        <authorList>
            <person name="Shintani M."/>
        </authorList>
    </citation>
    <scope>NUCLEOTIDE SEQUENCE [LARGE SCALE GENOMIC DNA]</scope>
    <source>
        <strain evidence="2">M8-2</strain>
    </source>
</reference>